<dbReference type="AlphaFoldDB" id="A0A813CHP0"/>
<evidence type="ECO:0000313" key="2">
    <source>
        <dbReference type="EMBL" id="CAE7943138.1"/>
    </source>
</evidence>
<feature type="transmembrane region" description="Helical" evidence="1">
    <location>
        <begin position="234"/>
        <end position="253"/>
    </location>
</feature>
<gene>
    <name evidence="2" type="ORF">SNEC2469_LOCUS34931</name>
</gene>
<comment type="caution">
    <text evidence="2">The sequence shown here is derived from an EMBL/GenBank/DDBJ whole genome shotgun (WGS) entry which is preliminary data.</text>
</comment>
<keyword evidence="1" id="KW-1133">Transmembrane helix</keyword>
<dbReference type="OrthoDB" id="415695at2759"/>
<protein>
    <submittedName>
        <fullName evidence="2">Uncharacterized protein</fullName>
    </submittedName>
</protein>
<keyword evidence="1" id="KW-0472">Membrane</keyword>
<proteinExistence type="predicted"/>
<sequence>MVQSSTDVWRRQGVSLDDLLQFKRLVHHCVQDGCLRPTELDKFSASDMQTGPTAYTVNEQLIKPVTSAAGNVSWALLKHPTGLIGDLFITHAWAEGLFDFVDKVSHSWPPGAVGAYICFLSNPQNLDIGDLLQVPSQSPFANALRQSSSLLVIPNHSYSVYTRIWCVYEAFLGYSWDKPIRVARRPPESYGFKVLRVPCTGLAVWGGTILILMSQTSFYGFSRDSQALLSTLELAFLGGAGACGSFVLLLYLLRNWRLAED</sequence>
<evidence type="ECO:0000256" key="1">
    <source>
        <dbReference type="SAM" id="Phobius"/>
    </source>
</evidence>
<feature type="transmembrane region" description="Helical" evidence="1">
    <location>
        <begin position="194"/>
        <end position="214"/>
    </location>
</feature>
<evidence type="ECO:0000313" key="3">
    <source>
        <dbReference type="Proteomes" id="UP000601435"/>
    </source>
</evidence>
<accession>A0A813CHP0</accession>
<keyword evidence="1" id="KW-0812">Transmembrane</keyword>
<keyword evidence="3" id="KW-1185">Reference proteome</keyword>
<dbReference type="EMBL" id="CAJNJA010098721">
    <property type="protein sequence ID" value="CAE7943138.1"/>
    <property type="molecule type" value="Genomic_DNA"/>
</dbReference>
<name>A0A813CHP0_9DINO</name>
<reference evidence="2" key="1">
    <citation type="submission" date="2021-02" db="EMBL/GenBank/DDBJ databases">
        <authorList>
            <person name="Dougan E. K."/>
            <person name="Rhodes N."/>
            <person name="Thang M."/>
            <person name="Chan C."/>
        </authorList>
    </citation>
    <scope>NUCLEOTIDE SEQUENCE</scope>
</reference>
<organism evidence="2 3">
    <name type="scientific">Symbiodinium necroappetens</name>
    <dbReference type="NCBI Taxonomy" id="1628268"/>
    <lineage>
        <taxon>Eukaryota</taxon>
        <taxon>Sar</taxon>
        <taxon>Alveolata</taxon>
        <taxon>Dinophyceae</taxon>
        <taxon>Suessiales</taxon>
        <taxon>Symbiodiniaceae</taxon>
        <taxon>Symbiodinium</taxon>
    </lineage>
</organism>
<dbReference type="Proteomes" id="UP000601435">
    <property type="component" value="Unassembled WGS sequence"/>
</dbReference>